<reference evidence="2" key="1">
    <citation type="submission" date="2024-03" db="EMBL/GenBank/DDBJ databases">
        <title>Eukaryotic viruses encode the ribosomal protein eL40.</title>
        <authorList>
            <person name="Thomy J."/>
            <person name="Schvarcz C.R."/>
            <person name="McBeain K.A."/>
            <person name="Edwards K.F."/>
            <person name="Steward G.F."/>
        </authorList>
    </citation>
    <scope>NUCLEOTIDE SEQUENCE</scope>
    <source>
        <strain evidence="2">FloV-SA2</strain>
    </source>
</reference>
<keyword evidence="1" id="KW-1133">Transmembrane helix</keyword>
<proteinExistence type="predicted"/>
<feature type="transmembrane region" description="Helical" evidence="1">
    <location>
        <begin position="6"/>
        <end position="25"/>
    </location>
</feature>
<evidence type="ECO:0000256" key="1">
    <source>
        <dbReference type="SAM" id="Phobius"/>
    </source>
</evidence>
<evidence type="ECO:0000313" key="2">
    <source>
        <dbReference type="EMBL" id="XDO02176.1"/>
    </source>
</evidence>
<dbReference type="EMBL" id="PP542043">
    <property type="protein sequence ID" value="XDO02176.1"/>
    <property type="molecule type" value="Genomic_DNA"/>
</dbReference>
<sequence>MDDSIITVIILTTFIIYIFYIRELYETILQEHNLIKLNCNPINLFKNGLLDINNEDFTKCIKIHSYDIINDKFSDFDKTMKLTIDSNLETINQADLENNANTEELFNKMDIVVDNANNSQEKLEDNLVESQNSIDVFKESIASLKSQTEKLFTQISGGNLTAKLSISPNTNSTTDS</sequence>
<name>A0AB39JES3_9VIRU</name>
<organism evidence="2">
    <name type="scientific">Florenciella sp. virus SA2</name>
    <dbReference type="NCBI Taxonomy" id="3240092"/>
    <lineage>
        <taxon>Viruses</taxon>
    </lineage>
</organism>
<keyword evidence="1" id="KW-0812">Transmembrane</keyword>
<gene>
    <name evidence="2" type="ORF">FloV-SA2_00358</name>
</gene>
<accession>A0AB39JES3</accession>
<keyword evidence="1" id="KW-0472">Membrane</keyword>
<protein>
    <submittedName>
        <fullName evidence="2">Uncharacterized protein</fullName>
    </submittedName>
</protein>